<dbReference type="EMBL" id="WHYR01000089">
    <property type="protein sequence ID" value="MQL53965.1"/>
    <property type="molecule type" value="Genomic_DNA"/>
</dbReference>
<comment type="similarity">
    <text evidence="7 8">Belongs to the PINc/VapC protein family.</text>
</comment>
<keyword evidence="4 8" id="KW-0479">Metal-binding</keyword>
<comment type="caution">
    <text evidence="10">The sequence shown here is derived from an EMBL/GenBank/DDBJ whole genome shotgun (WGS) entry which is preliminary data.</text>
</comment>
<feature type="binding site" evidence="8">
    <location>
        <position position="107"/>
    </location>
    <ligand>
        <name>Mg(2+)</name>
        <dbReference type="ChEBI" id="CHEBI:18420"/>
    </ligand>
</feature>
<comment type="function">
    <text evidence="8">Toxic component of a toxin-antitoxin (TA) system. An RNase.</text>
</comment>
<dbReference type="InterPro" id="IPR022907">
    <property type="entry name" value="VapC_family"/>
</dbReference>
<evidence type="ECO:0000313" key="10">
    <source>
        <dbReference type="EMBL" id="MQL53965.1"/>
    </source>
</evidence>
<dbReference type="Proteomes" id="UP000441717">
    <property type="component" value="Unassembled WGS sequence"/>
</dbReference>
<evidence type="ECO:0000256" key="7">
    <source>
        <dbReference type="ARBA" id="ARBA00038093"/>
    </source>
</evidence>
<evidence type="ECO:0000313" key="11">
    <source>
        <dbReference type="Proteomes" id="UP000441717"/>
    </source>
</evidence>
<accession>A0A6N7IV18</accession>
<evidence type="ECO:0000256" key="8">
    <source>
        <dbReference type="HAMAP-Rule" id="MF_00265"/>
    </source>
</evidence>
<sequence>MPWKLKEKKTGESYVLDAYALLAFLEAEEGGELVKKLLSDSKVRFFISAINLGEVYYTILRERGRASAENFEFELVQAKNIRIVDATWDRAKIAGEFKARGRISYADCFAAALALEKNAPLLTGDREFERVADKIKIVWLTEKALT</sequence>
<name>A0A6N7IV18_9FIRM</name>
<dbReference type="CDD" id="cd18689">
    <property type="entry name" value="PIN_VapC-like"/>
    <property type="match status" value="1"/>
</dbReference>
<dbReference type="AlphaFoldDB" id="A0A6N7IV18"/>
<dbReference type="EC" id="3.1.-.-" evidence="8"/>
<dbReference type="Gene3D" id="3.40.50.1010">
    <property type="entry name" value="5'-nuclease"/>
    <property type="match status" value="1"/>
</dbReference>
<evidence type="ECO:0000256" key="1">
    <source>
        <dbReference type="ARBA" id="ARBA00001946"/>
    </source>
</evidence>
<evidence type="ECO:0000256" key="4">
    <source>
        <dbReference type="ARBA" id="ARBA00022723"/>
    </source>
</evidence>
<proteinExistence type="inferred from homology"/>
<dbReference type="PANTHER" id="PTHR33653:SF1">
    <property type="entry name" value="RIBONUCLEASE VAPC2"/>
    <property type="match status" value="1"/>
</dbReference>
<organism evidence="10 11">
    <name type="scientific">Desulfofundulus thermobenzoicus</name>
    <dbReference type="NCBI Taxonomy" id="29376"/>
    <lineage>
        <taxon>Bacteria</taxon>
        <taxon>Bacillati</taxon>
        <taxon>Bacillota</taxon>
        <taxon>Clostridia</taxon>
        <taxon>Eubacteriales</taxon>
        <taxon>Peptococcaceae</taxon>
        <taxon>Desulfofundulus</taxon>
    </lineage>
</organism>
<evidence type="ECO:0000256" key="2">
    <source>
        <dbReference type="ARBA" id="ARBA00022649"/>
    </source>
</evidence>
<dbReference type="GO" id="GO:0000287">
    <property type="term" value="F:magnesium ion binding"/>
    <property type="evidence" value="ECO:0007669"/>
    <property type="project" value="UniProtKB-UniRule"/>
</dbReference>
<dbReference type="PANTHER" id="PTHR33653">
    <property type="entry name" value="RIBONUCLEASE VAPC2"/>
    <property type="match status" value="1"/>
</dbReference>
<evidence type="ECO:0000259" key="9">
    <source>
        <dbReference type="Pfam" id="PF01850"/>
    </source>
</evidence>
<dbReference type="SUPFAM" id="SSF88723">
    <property type="entry name" value="PIN domain-like"/>
    <property type="match status" value="1"/>
</dbReference>
<dbReference type="InterPro" id="IPR029060">
    <property type="entry name" value="PIN-like_dom_sf"/>
</dbReference>
<dbReference type="HAMAP" id="MF_00265">
    <property type="entry name" value="VapC_Nob1"/>
    <property type="match status" value="1"/>
</dbReference>
<feature type="domain" description="PIN" evidence="9">
    <location>
        <begin position="14"/>
        <end position="133"/>
    </location>
</feature>
<keyword evidence="2 8" id="KW-1277">Toxin-antitoxin system</keyword>
<feature type="binding site" evidence="8">
    <location>
        <position position="17"/>
    </location>
    <ligand>
        <name>Mg(2+)</name>
        <dbReference type="ChEBI" id="CHEBI:18420"/>
    </ligand>
</feature>
<protein>
    <recommendedName>
        <fullName evidence="8">Ribonuclease VapC</fullName>
        <shortName evidence="8">RNase VapC</shortName>
        <ecNumber evidence="8">3.1.-.-</ecNumber>
    </recommendedName>
    <alternativeName>
        <fullName evidence="8">Toxin VapC</fullName>
    </alternativeName>
</protein>
<reference evidence="10 11" key="1">
    <citation type="submission" date="2019-10" db="EMBL/GenBank/DDBJ databases">
        <title>Comparative genomics of sulfur disproportionating microorganisms.</title>
        <authorList>
            <person name="Ward L.M."/>
            <person name="Bertran E."/>
            <person name="Johnston D."/>
        </authorList>
    </citation>
    <scope>NUCLEOTIDE SEQUENCE [LARGE SCALE GENOMIC DNA]</scope>
    <source>
        <strain evidence="10 11">DSM 14055</strain>
    </source>
</reference>
<keyword evidence="8" id="KW-0800">Toxin</keyword>
<keyword evidence="6 8" id="KW-0460">Magnesium</keyword>
<keyword evidence="5 8" id="KW-0378">Hydrolase</keyword>
<dbReference type="GO" id="GO:0090729">
    <property type="term" value="F:toxin activity"/>
    <property type="evidence" value="ECO:0007669"/>
    <property type="project" value="UniProtKB-KW"/>
</dbReference>
<comment type="cofactor">
    <cofactor evidence="1 8">
        <name>Mg(2+)</name>
        <dbReference type="ChEBI" id="CHEBI:18420"/>
    </cofactor>
</comment>
<dbReference type="InterPro" id="IPR050556">
    <property type="entry name" value="Type_II_TA_system_RNase"/>
</dbReference>
<keyword evidence="11" id="KW-1185">Reference proteome</keyword>
<keyword evidence="3 8" id="KW-0540">Nuclease</keyword>
<evidence type="ECO:0000256" key="3">
    <source>
        <dbReference type="ARBA" id="ARBA00022722"/>
    </source>
</evidence>
<dbReference type="GO" id="GO:0004540">
    <property type="term" value="F:RNA nuclease activity"/>
    <property type="evidence" value="ECO:0007669"/>
    <property type="project" value="InterPro"/>
</dbReference>
<dbReference type="GO" id="GO:0016787">
    <property type="term" value="F:hydrolase activity"/>
    <property type="evidence" value="ECO:0007669"/>
    <property type="project" value="UniProtKB-KW"/>
</dbReference>
<evidence type="ECO:0000256" key="6">
    <source>
        <dbReference type="ARBA" id="ARBA00022842"/>
    </source>
</evidence>
<dbReference type="InterPro" id="IPR002716">
    <property type="entry name" value="PIN_dom"/>
</dbReference>
<gene>
    <name evidence="8" type="primary">vapC</name>
    <name evidence="10" type="ORF">GFC01_17215</name>
</gene>
<dbReference type="Pfam" id="PF01850">
    <property type="entry name" value="PIN"/>
    <property type="match status" value="1"/>
</dbReference>
<evidence type="ECO:0000256" key="5">
    <source>
        <dbReference type="ARBA" id="ARBA00022801"/>
    </source>
</evidence>